<reference evidence="5 6" key="1">
    <citation type="journal article" date="2011" name="J. Bacteriol.">
        <title>Genome sequence of 'Pedosphaera parvula' Ellin514, an aerobic Verrucomicrobial isolate from pasture soil.</title>
        <authorList>
            <person name="Kant R."/>
            <person name="van Passel M.W."/>
            <person name="Sangwan P."/>
            <person name="Palva A."/>
            <person name="Lucas S."/>
            <person name="Copeland A."/>
            <person name="Lapidus A."/>
            <person name="Glavina Del Rio T."/>
            <person name="Dalin E."/>
            <person name="Tice H."/>
            <person name="Bruce D."/>
            <person name="Goodwin L."/>
            <person name="Pitluck S."/>
            <person name="Chertkov O."/>
            <person name="Larimer F.W."/>
            <person name="Land M.L."/>
            <person name="Hauser L."/>
            <person name="Brettin T.S."/>
            <person name="Detter J.C."/>
            <person name="Han S."/>
            <person name="de Vos W.M."/>
            <person name="Janssen P.H."/>
            <person name="Smidt H."/>
        </authorList>
    </citation>
    <scope>NUCLEOTIDE SEQUENCE [LARGE SCALE GENOMIC DNA]</scope>
    <source>
        <strain evidence="5 6">Ellin514</strain>
    </source>
</reference>
<comment type="caution">
    <text evidence="5">The sequence shown here is derived from an EMBL/GenBank/DDBJ whole genome shotgun (WGS) entry which is preliminary data.</text>
</comment>
<dbReference type="OrthoDB" id="9791143at2"/>
<dbReference type="RefSeq" id="WP_007416915.1">
    <property type="nucleotide sequence ID" value="NZ_ABOX02000033.1"/>
</dbReference>
<evidence type="ECO:0000256" key="1">
    <source>
        <dbReference type="ARBA" id="ARBA00023015"/>
    </source>
</evidence>
<protein>
    <submittedName>
        <fullName evidence="5">Transcriptional regulator, HxlR family</fullName>
    </submittedName>
</protein>
<sequence>MNYNECPITRTLEVIGGKWKPIILHYLAECPRRSGELARLIPHASGKMLTQQLRELEVDRIVRRKVYREVPPRVEYSLSPLGESLRPIMIAMCAWGDANPKSRR</sequence>
<name>B9XM76_PEDPL</name>
<dbReference type="Gene3D" id="1.10.10.10">
    <property type="entry name" value="Winged helix-like DNA-binding domain superfamily/Winged helix DNA-binding domain"/>
    <property type="match status" value="1"/>
</dbReference>
<keyword evidence="3" id="KW-0804">Transcription</keyword>
<evidence type="ECO:0000256" key="2">
    <source>
        <dbReference type="ARBA" id="ARBA00023125"/>
    </source>
</evidence>
<dbReference type="AlphaFoldDB" id="B9XM76"/>
<keyword evidence="1" id="KW-0805">Transcription regulation</keyword>
<dbReference type="Pfam" id="PF01638">
    <property type="entry name" value="HxlR"/>
    <property type="match status" value="1"/>
</dbReference>
<accession>B9XM76</accession>
<dbReference type="EMBL" id="ABOX02000033">
    <property type="protein sequence ID" value="EEF59069.1"/>
    <property type="molecule type" value="Genomic_DNA"/>
</dbReference>
<feature type="domain" description="HTH hxlR-type" evidence="4">
    <location>
        <begin position="6"/>
        <end position="104"/>
    </location>
</feature>
<keyword evidence="6" id="KW-1185">Reference proteome</keyword>
<dbReference type="PANTHER" id="PTHR33204">
    <property type="entry name" value="TRANSCRIPTIONAL REGULATOR, MARR FAMILY"/>
    <property type="match status" value="1"/>
</dbReference>
<keyword evidence="2" id="KW-0238">DNA-binding</keyword>
<dbReference type="Proteomes" id="UP000003688">
    <property type="component" value="Unassembled WGS sequence"/>
</dbReference>
<proteinExistence type="predicted"/>
<dbReference type="GO" id="GO:0003677">
    <property type="term" value="F:DNA binding"/>
    <property type="evidence" value="ECO:0007669"/>
    <property type="project" value="UniProtKB-KW"/>
</dbReference>
<dbReference type="InterPro" id="IPR036388">
    <property type="entry name" value="WH-like_DNA-bd_sf"/>
</dbReference>
<evidence type="ECO:0000313" key="5">
    <source>
        <dbReference type="EMBL" id="EEF59069.1"/>
    </source>
</evidence>
<gene>
    <name evidence="5" type="ORF">Cflav_PD2197</name>
</gene>
<dbReference type="InterPro" id="IPR036390">
    <property type="entry name" value="WH_DNA-bd_sf"/>
</dbReference>
<organism evidence="5 6">
    <name type="scientific">Pedosphaera parvula (strain Ellin514)</name>
    <dbReference type="NCBI Taxonomy" id="320771"/>
    <lineage>
        <taxon>Bacteria</taxon>
        <taxon>Pseudomonadati</taxon>
        <taxon>Verrucomicrobiota</taxon>
        <taxon>Pedosphaerae</taxon>
        <taxon>Pedosphaerales</taxon>
        <taxon>Pedosphaeraceae</taxon>
        <taxon>Pedosphaera</taxon>
    </lineage>
</organism>
<evidence type="ECO:0000259" key="4">
    <source>
        <dbReference type="PROSITE" id="PS51118"/>
    </source>
</evidence>
<evidence type="ECO:0000313" key="6">
    <source>
        <dbReference type="Proteomes" id="UP000003688"/>
    </source>
</evidence>
<dbReference type="PROSITE" id="PS51118">
    <property type="entry name" value="HTH_HXLR"/>
    <property type="match status" value="1"/>
</dbReference>
<dbReference type="SUPFAM" id="SSF46785">
    <property type="entry name" value="Winged helix' DNA-binding domain"/>
    <property type="match status" value="1"/>
</dbReference>
<dbReference type="PANTHER" id="PTHR33204:SF29">
    <property type="entry name" value="TRANSCRIPTIONAL REGULATOR"/>
    <property type="match status" value="1"/>
</dbReference>
<evidence type="ECO:0000256" key="3">
    <source>
        <dbReference type="ARBA" id="ARBA00023163"/>
    </source>
</evidence>
<dbReference type="STRING" id="320771.Cflav_PD2197"/>
<dbReference type="InterPro" id="IPR002577">
    <property type="entry name" value="HTH_HxlR"/>
</dbReference>